<reference evidence="3" key="1">
    <citation type="journal article" date="2019" name="Nat. Commun.">
        <title>The genome of broomcorn millet.</title>
        <authorList>
            <person name="Zou C."/>
            <person name="Miki D."/>
            <person name="Li D."/>
            <person name="Tang Q."/>
            <person name="Xiao L."/>
            <person name="Rajput S."/>
            <person name="Deng P."/>
            <person name="Jia W."/>
            <person name="Huang R."/>
            <person name="Zhang M."/>
            <person name="Sun Y."/>
            <person name="Hu J."/>
            <person name="Fu X."/>
            <person name="Schnable P.S."/>
            <person name="Li F."/>
            <person name="Zhang H."/>
            <person name="Feng B."/>
            <person name="Zhu X."/>
            <person name="Liu R."/>
            <person name="Schnable J.C."/>
            <person name="Zhu J.-K."/>
            <person name="Zhang H."/>
        </authorList>
    </citation>
    <scope>NUCLEOTIDE SEQUENCE [LARGE SCALE GENOMIC DNA]</scope>
</reference>
<sequence>MAAAPLYGGSADESAEDYSAAATVVRFDPPLPLLRAPVPSPDPGEPPVLAFRDAASWRAAWDAAEASLVSQCELAEVPHASYVRHLYSSDVSCGMLVMESAGARSGCSITASRKCKPPWWNGLFGAAPTDYEERERCEEREMAACLEAAKEACITFAKGKCIAPFRDARIASGGLLENTDFDVWCAGSDKASSTSSAVLKNQYSFNPDPGVTSYKGSDLLDSLSSEDKDKSG</sequence>
<evidence type="ECO:0000313" key="2">
    <source>
        <dbReference type="EMBL" id="RLM69345.1"/>
    </source>
</evidence>
<proteinExistence type="predicted"/>
<dbReference type="STRING" id="4540.A0A3L6Q047"/>
<evidence type="ECO:0000313" key="3">
    <source>
        <dbReference type="Proteomes" id="UP000275267"/>
    </source>
</evidence>
<name>A0A3L6Q047_PANMI</name>
<dbReference type="Proteomes" id="UP000275267">
    <property type="component" value="Unassembled WGS sequence"/>
</dbReference>
<feature type="region of interest" description="Disordered" evidence="1">
    <location>
        <begin position="204"/>
        <end position="232"/>
    </location>
</feature>
<keyword evidence="3" id="KW-1185">Reference proteome</keyword>
<protein>
    <submittedName>
        <fullName evidence="2">Uncharacterized protein</fullName>
    </submittedName>
</protein>
<feature type="compositionally biased region" description="Low complexity" evidence="1">
    <location>
        <begin position="213"/>
        <end position="223"/>
    </location>
</feature>
<accession>A0A3L6Q047</accession>
<dbReference type="AlphaFoldDB" id="A0A3L6Q047"/>
<organism evidence="2 3">
    <name type="scientific">Panicum miliaceum</name>
    <name type="common">Proso millet</name>
    <name type="synonym">Broomcorn millet</name>
    <dbReference type="NCBI Taxonomy" id="4540"/>
    <lineage>
        <taxon>Eukaryota</taxon>
        <taxon>Viridiplantae</taxon>
        <taxon>Streptophyta</taxon>
        <taxon>Embryophyta</taxon>
        <taxon>Tracheophyta</taxon>
        <taxon>Spermatophyta</taxon>
        <taxon>Magnoliopsida</taxon>
        <taxon>Liliopsida</taxon>
        <taxon>Poales</taxon>
        <taxon>Poaceae</taxon>
        <taxon>PACMAD clade</taxon>
        <taxon>Panicoideae</taxon>
        <taxon>Panicodae</taxon>
        <taxon>Paniceae</taxon>
        <taxon>Panicinae</taxon>
        <taxon>Panicum</taxon>
        <taxon>Panicum sect. Panicum</taxon>
    </lineage>
</organism>
<dbReference type="PANTHER" id="PTHR36773">
    <property type="entry name" value="EXPRESSED PROTEIN"/>
    <property type="match status" value="1"/>
</dbReference>
<dbReference type="PANTHER" id="PTHR36773:SF1">
    <property type="entry name" value="EXPRESSED PROTEIN"/>
    <property type="match status" value="1"/>
</dbReference>
<comment type="caution">
    <text evidence="2">The sequence shown here is derived from an EMBL/GenBank/DDBJ whole genome shotgun (WGS) entry which is preliminary data.</text>
</comment>
<gene>
    <name evidence="2" type="ORF">C2845_PM17G13300</name>
</gene>
<dbReference type="GO" id="GO:0009536">
    <property type="term" value="C:plastid"/>
    <property type="evidence" value="ECO:0007669"/>
    <property type="project" value="TreeGrafter"/>
</dbReference>
<dbReference type="OrthoDB" id="1928518at2759"/>
<dbReference type="EMBL" id="PQIB02000014">
    <property type="protein sequence ID" value="RLM69345.1"/>
    <property type="molecule type" value="Genomic_DNA"/>
</dbReference>
<evidence type="ECO:0000256" key="1">
    <source>
        <dbReference type="SAM" id="MobiDB-lite"/>
    </source>
</evidence>